<evidence type="ECO:0000313" key="2">
    <source>
        <dbReference type="Proteomes" id="UP001597374"/>
    </source>
</evidence>
<comment type="caution">
    <text evidence="1">The sequence shown here is derived from an EMBL/GenBank/DDBJ whole genome shotgun (WGS) entry which is preliminary data.</text>
</comment>
<dbReference type="Proteomes" id="UP001597374">
    <property type="component" value="Unassembled WGS sequence"/>
</dbReference>
<dbReference type="RefSeq" id="WP_250429504.1">
    <property type="nucleotide sequence ID" value="NZ_JALPRR010000002.1"/>
</dbReference>
<evidence type="ECO:0000313" key="1">
    <source>
        <dbReference type="EMBL" id="MFD2245095.1"/>
    </source>
</evidence>
<organism evidence="1 2">
    <name type="scientific">Pontibacter ruber</name>
    <dbReference type="NCBI Taxonomy" id="1343895"/>
    <lineage>
        <taxon>Bacteria</taxon>
        <taxon>Pseudomonadati</taxon>
        <taxon>Bacteroidota</taxon>
        <taxon>Cytophagia</taxon>
        <taxon>Cytophagales</taxon>
        <taxon>Hymenobacteraceae</taxon>
        <taxon>Pontibacter</taxon>
    </lineage>
</organism>
<accession>A0ABW5CVP4</accession>
<proteinExistence type="predicted"/>
<name>A0ABW5CVP4_9BACT</name>
<gene>
    <name evidence="1" type="ORF">ACFSKP_02445</name>
</gene>
<keyword evidence="2" id="KW-1185">Reference proteome</keyword>
<protein>
    <submittedName>
        <fullName evidence="1">Uncharacterized protein</fullName>
    </submittedName>
</protein>
<sequence>MCRWGDWDDRAINSYETREEEVSEDYFSDRNGYDTEDIEAIDTLDVGEEYDVSSGNQTIIRIK</sequence>
<reference evidence="2" key="1">
    <citation type="journal article" date="2019" name="Int. J. Syst. Evol. Microbiol.">
        <title>The Global Catalogue of Microorganisms (GCM) 10K type strain sequencing project: providing services to taxonomists for standard genome sequencing and annotation.</title>
        <authorList>
            <consortium name="The Broad Institute Genomics Platform"/>
            <consortium name="The Broad Institute Genome Sequencing Center for Infectious Disease"/>
            <person name="Wu L."/>
            <person name="Ma J."/>
        </authorList>
    </citation>
    <scope>NUCLEOTIDE SEQUENCE [LARGE SCALE GENOMIC DNA]</scope>
    <source>
        <strain evidence="2">CGMCC 4.1782</strain>
    </source>
</reference>
<dbReference type="EMBL" id="JBHUIM010000001">
    <property type="protein sequence ID" value="MFD2245095.1"/>
    <property type="molecule type" value="Genomic_DNA"/>
</dbReference>